<accession>A0A7C4S545</accession>
<comment type="caution">
    <text evidence="2">The sequence shown here is derived from an EMBL/GenBank/DDBJ whole genome shotgun (WGS) entry which is preliminary data.</text>
</comment>
<evidence type="ECO:0000313" key="2">
    <source>
        <dbReference type="EMBL" id="HGU58985.1"/>
    </source>
</evidence>
<protein>
    <submittedName>
        <fullName evidence="2">Uncharacterized protein</fullName>
    </submittedName>
</protein>
<dbReference type="EMBL" id="DTPI01000032">
    <property type="protein sequence ID" value="HGE66755.1"/>
    <property type="molecule type" value="Genomic_DNA"/>
</dbReference>
<proteinExistence type="predicted"/>
<gene>
    <name evidence="2" type="ORF">ENT89_02055</name>
    <name evidence="1" type="ORF">ENX77_06545</name>
</gene>
<sequence length="166" mass="19429">MCYVLKCDCGAYNYLDPYYFWNWEGKVKCAGCDKVYKMRFINGKAVEGPTQVDEPYDVMPLLADFPDKGYYFEYPSKNPYVRPGTEGMTRPYYGLMRDPATYTGTATMTRVNLRGNFVRAWGPQPKKHGFCDSRRFAWFSRTKGEEVWLKEEYPGKPVYGKMKKEE</sequence>
<name>A0A7C4S545_9EURY</name>
<reference evidence="2" key="1">
    <citation type="journal article" date="2020" name="mSystems">
        <title>Genome- and Community-Level Interaction Insights into Carbon Utilization and Element Cycling Functions of Hydrothermarchaeota in Hydrothermal Sediment.</title>
        <authorList>
            <person name="Zhou Z."/>
            <person name="Liu Y."/>
            <person name="Xu W."/>
            <person name="Pan J."/>
            <person name="Luo Z.H."/>
            <person name="Li M."/>
        </authorList>
    </citation>
    <scope>NUCLEOTIDE SEQUENCE [LARGE SCALE GENOMIC DNA]</scope>
    <source>
        <strain evidence="2">SpSt-62</strain>
        <strain evidence="1">SpSt-97</strain>
    </source>
</reference>
<dbReference type="AlphaFoldDB" id="A0A7C4S545"/>
<organism evidence="2">
    <name type="scientific">Geoglobus ahangari</name>
    <dbReference type="NCBI Taxonomy" id="113653"/>
    <lineage>
        <taxon>Archaea</taxon>
        <taxon>Methanobacteriati</taxon>
        <taxon>Methanobacteriota</taxon>
        <taxon>Archaeoglobi</taxon>
        <taxon>Archaeoglobales</taxon>
        <taxon>Archaeoglobaceae</taxon>
        <taxon>Geoglobus</taxon>
    </lineage>
</organism>
<dbReference type="EMBL" id="DTAK01000012">
    <property type="protein sequence ID" value="HGU58985.1"/>
    <property type="molecule type" value="Genomic_DNA"/>
</dbReference>
<evidence type="ECO:0000313" key="1">
    <source>
        <dbReference type="EMBL" id="HGE66755.1"/>
    </source>
</evidence>